<gene>
    <name evidence="1" type="ORF">GXW74_02940</name>
</gene>
<dbReference type="RefSeq" id="WP_211844787.1">
    <property type="nucleotide sequence ID" value="NZ_JAAEDL010000002.1"/>
</dbReference>
<reference evidence="1" key="1">
    <citation type="submission" date="2020-01" db="EMBL/GenBank/DDBJ databases">
        <authorList>
            <person name="Rat A."/>
        </authorList>
    </citation>
    <scope>NUCLEOTIDE SEQUENCE</scope>
    <source>
        <strain evidence="1">LMG 31228</strain>
    </source>
</reference>
<reference evidence="1" key="2">
    <citation type="journal article" date="2021" name="Syst. Appl. Microbiol.">
        <title>Roseomonas hellenica sp. nov., isolated from roots of wild-growing Alkanna tinctoria.</title>
        <authorList>
            <person name="Rat A."/>
            <person name="Naranjo H.D."/>
            <person name="Lebbe L."/>
            <person name="Cnockaert M."/>
            <person name="Krigas N."/>
            <person name="Grigoriadou K."/>
            <person name="Maloupa E."/>
            <person name="Willems A."/>
        </authorList>
    </citation>
    <scope>NUCLEOTIDE SEQUENCE</scope>
    <source>
        <strain evidence="1">LMG 31228</strain>
    </source>
</reference>
<name>A0A9X9X6U4_9PROT</name>
<keyword evidence="1" id="KW-0547">Nucleotide-binding</keyword>
<accession>A0A9X9X6U4</accession>
<evidence type="ECO:0000313" key="1">
    <source>
        <dbReference type="EMBL" id="MBR0679430.1"/>
    </source>
</evidence>
<proteinExistence type="predicted"/>
<comment type="caution">
    <text evidence="1">The sequence shown here is derived from an EMBL/GenBank/DDBJ whole genome shotgun (WGS) entry which is preliminary data.</text>
</comment>
<organism evidence="1 2">
    <name type="scientific">Neoroseomonas eburnea</name>
    <dbReference type="NCBI Taxonomy" id="1346889"/>
    <lineage>
        <taxon>Bacteria</taxon>
        <taxon>Pseudomonadati</taxon>
        <taxon>Pseudomonadota</taxon>
        <taxon>Alphaproteobacteria</taxon>
        <taxon>Acetobacterales</taxon>
        <taxon>Acetobacteraceae</taxon>
        <taxon>Neoroseomonas</taxon>
    </lineage>
</organism>
<evidence type="ECO:0000313" key="2">
    <source>
        <dbReference type="Proteomes" id="UP001138709"/>
    </source>
</evidence>
<keyword evidence="1" id="KW-0067">ATP-binding</keyword>
<dbReference type="Proteomes" id="UP001138709">
    <property type="component" value="Unassembled WGS sequence"/>
</dbReference>
<protein>
    <submittedName>
        <fullName evidence="1">ATP-binding protein</fullName>
    </submittedName>
</protein>
<dbReference type="Pfam" id="PF13479">
    <property type="entry name" value="AAA_24"/>
    <property type="match status" value="1"/>
</dbReference>
<dbReference type="GO" id="GO:0005524">
    <property type="term" value="F:ATP binding"/>
    <property type="evidence" value="ECO:0007669"/>
    <property type="project" value="UniProtKB-KW"/>
</dbReference>
<keyword evidence="2" id="KW-1185">Reference proteome</keyword>
<dbReference type="AlphaFoldDB" id="A0A9X9X6U4"/>
<dbReference type="EMBL" id="JAAEDL010000002">
    <property type="protein sequence ID" value="MBR0679430.1"/>
    <property type="molecule type" value="Genomic_DNA"/>
</dbReference>
<sequence>MAISLASLRRSGDARPPRLLVYGVAGIGKTQLAASAPAPVFLQTEDGLGTIAADTFGLLRGFDSVMEAITSLYTEPHDFQTVVLDSLDWLEPLIWQHTAEANGWKDIEQPGYGKGYVAALDAWRAFLDGINGLRDDRGMAVILIAHADIRRFDSPETEPYDRYQPKLHARAAALVQEHVDAVLFANYRITTLKSDAGFGKKVVRGVTGGDRLLHTVERPAFLAKNRFALPESLALDWPTLAAGIPFYGAPSTSSPTPTAPTDRS</sequence>